<dbReference type="OrthoDB" id="6598658at2759"/>
<keyword evidence="8" id="KW-0807">Transducer</keyword>
<dbReference type="GO" id="GO:0005549">
    <property type="term" value="F:odorant binding"/>
    <property type="evidence" value="ECO:0007669"/>
    <property type="project" value="InterPro"/>
</dbReference>
<reference evidence="10 11" key="1">
    <citation type="submission" date="2019-08" db="EMBL/GenBank/DDBJ databases">
        <authorList>
            <person name="Alioto T."/>
            <person name="Alioto T."/>
            <person name="Gomez Garrido J."/>
        </authorList>
    </citation>
    <scope>NUCLEOTIDE SEQUENCE [LARGE SCALE GENOMIC DNA]</scope>
</reference>
<dbReference type="GO" id="GO:0004984">
    <property type="term" value="F:olfactory receptor activity"/>
    <property type="evidence" value="ECO:0007669"/>
    <property type="project" value="InterPro"/>
</dbReference>
<feature type="transmembrane region" description="Helical" evidence="9">
    <location>
        <begin position="206"/>
        <end position="232"/>
    </location>
</feature>
<organism evidence="10 11">
    <name type="scientific">Cinara cedri</name>
    <dbReference type="NCBI Taxonomy" id="506608"/>
    <lineage>
        <taxon>Eukaryota</taxon>
        <taxon>Metazoa</taxon>
        <taxon>Ecdysozoa</taxon>
        <taxon>Arthropoda</taxon>
        <taxon>Hexapoda</taxon>
        <taxon>Insecta</taxon>
        <taxon>Pterygota</taxon>
        <taxon>Neoptera</taxon>
        <taxon>Paraneoptera</taxon>
        <taxon>Hemiptera</taxon>
        <taxon>Sternorrhyncha</taxon>
        <taxon>Aphidomorpha</taxon>
        <taxon>Aphidoidea</taxon>
        <taxon>Aphididae</taxon>
        <taxon>Lachninae</taxon>
        <taxon>Cinara</taxon>
    </lineage>
</organism>
<proteinExistence type="predicted"/>
<feature type="transmembrane region" description="Helical" evidence="9">
    <location>
        <begin position="50"/>
        <end position="69"/>
    </location>
</feature>
<dbReference type="GO" id="GO:0016020">
    <property type="term" value="C:membrane"/>
    <property type="evidence" value="ECO:0007669"/>
    <property type="project" value="UniProtKB-SubCell"/>
</dbReference>
<sequence>MMINASPPSESLSLAVNLTLFKRLGFYYLFNPNGNTICDVNVGRVSGMMFTLVAQIIIVFGALGLFSVGEDDAIDHTVRVQLLFSYLIDAQCLVKTATFVCKVNGIWLMLGVARSDFLAGTQCRRHVTVLCWYRSRSVTITNVLIGFAMAAAVEWALYPVASNSLSAEDTGQWRRQKRFENIINFRFPVSVHTYNERYLLFYAAELWVTVFLVYVYMIFDVFFISFCCDILARYEMIARAFENVGFNKTVLLDSDDQGNNKNDPTNDENYEDFKSILNDQQKLYLYKLRILGRADPGQDKKEGNLENTYKAKNKDVNEAQSILGLRVY</sequence>
<evidence type="ECO:0000256" key="7">
    <source>
        <dbReference type="ARBA" id="ARBA00023170"/>
    </source>
</evidence>
<evidence type="ECO:0000256" key="4">
    <source>
        <dbReference type="ARBA" id="ARBA00022725"/>
    </source>
</evidence>
<accession>A0A5E4NFS0</accession>
<dbReference type="Proteomes" id="UP000325440">
    <property type="component" value="Unassembled WGS sequence"/>
</dbReference>
<keyword evidence="2" id="KW-0716">Sensory transduction</keyword>
<keyword evidence="6 9" id="KW-0472">Membrane</keyword>
<keyword evidence="5 9" id="KW-1133">Transmembrane helix</keyword>
<dbReference type="AlphaFoldDB" id="A0A5E4NFS0"/>
<comment type="subcellular location">
    <subcellularLocation>
        <location evidence="1">Membrane</location>
        <topology evidence="1">Multi-pass membrane protein</topology>
    </subcellularLocation>
</comment>
<evidence type="ECO:0000256" key="3">
    <source>
        <dbReference type="ARBA" id="ARBA00022692"/>
    </source>
</evidence>
<evidence type="ECO:0000313" key="11">
    <source>
        <dbReference type="Proteomes" id="UP000325440"/>
    </source>
</evidence>
<keyword evidence="4" id="KW-0552">Olfaction</keyword>
<gene>
    <name evidence="10" type="ORF">CINCED_3A007508</name>
</gene>
<keyword evidence="3 9" id="KW-0812">Transmembrane</keyword>
<feature type="transmembrane region" description="Helical" evidence="9">
    <location>
        <begin position="140"/>
        <end position="158"/>
    </location>
</feature>
<dbReference type="Pfam" id="PF02949">
    <property type="entry name" value="7tm_6"/>
    <property type="match status" value="1"/>
</dbReference>
<evidence type="ECO:0000256" key="9">
    <source>
        <dbReference type="SAM" id="Phobius"/>
    </source>
</evidence>
<evidence type="ECO:0000256" key="8">
    <source>
        <dbReference type="ARBA" id="ARBA00023224"/>
    </source>
</evidence>
<dbReference type="GO" id="GO:0007165">
    <property type="term" value="P:signal transduction"/>
    <property type="evidence" value="ECO:0007669"/>
    <property type="project" value="UniProtKB-KW"/>
</dbReference>
<evidence type="ECO:0000256" key="6">
    <source>
        <dbReference type="ARBA" id="ARBA00023136"/>
    </source>
</evidence>
<dbReference type="EMBL" id="CABPRJ010002371">
    <property type="protein sequence ID" value="VVC43746.1"/>
    <property type="molecule type" value="Genomic_DNA"/>
</dbReference>
<evidence type="ECO:0000313" key="10">
    <source>
        <dbReference type="EMBL" id="VVC43746.1"/>
    </source>
</evidence>
<keyword evidence="11" id="KW-1185">Reference proteome</keyword>
<evidence type="ECO:0000256" key="2">
    <source>
        <dbReference type="ARBA" id="ARBA00022606"/>
    </source>
</evidence>
<evidence type="ECO:0000256" key="5">
    <source>
        <dbReference type="ARBA" id="ARBA00022989"/>
    </source>
</evidence>
<evidence type="ECO:0000256" key="1">
    <source>
        <dbReference type="ARBA" id="ARBA00004141"/>
    </source>
</evidence>
<name>A0A5E4NFS0_9HEMI</name>
<protein>
    <submittedName>
        <fullName evidence="10">Olfactory receptor, insect</fullName>
    </submittedName>
</protein>
<keyword evidence="7 10" id="KW-0675">Receptor</keyword>
<dbReference type="InterPro" id="IPR004117">
    <property type="entry name" value="7tm6_olfct_rcpt"/>
</dbReference>